<reference evidence="2 3" key="1">
    <citation type="journal article" date="2019" name="Int. J. Syst. Evol. Microbiol.">
        <title>The Global Catalogue of Microorganisms (GCM) 10K type strain sequencing project: providing services to taxonomists for standard genome sequencing and annotation.</title>
        <authorList>
            <consortium name="The Broad Institute Genomics Platform"/>
            <consortium name="The Broad Institute Genome Sequencing Center for Infectious Disease"/>
            <person name="Wu L."/>
            <person name="Ma J."/>
        </authorList>
    </citation>
    <scope>NUCLEOTIDE SEQUENCE [LARGE SCALE GENOMIC DNA]</scope>
    <source>
        <strain evidence="2 3">JCM 15589</strain>
    </source>
</reference>
<feature type="region of interest" description="Disordered" evidence="1">
    <location>
        <begin position="47"/>
        <end position="66"/>
    </location>
</feature>
<evidence type="ECO:0000256" key="1">
    <source>
        <dbReference type="SAM" id="MobiDB-lite"/>
    </source>
</evidence>
<evidence type="ECO:0000313" key="2">
    <source>
        <dbReference type="EMBL" id="GAA1725686.1"/>
    </source>
</evidence>
<keyword evidence="3" id="KW-1185">Reference proteome</keyword>
<sequence length="66" mass="6928">MSGVPYLQTGHGTDAAALVTMRAFLAHPGVAQVTVAGHTRTRDRIVMREPTTGAHRMSQAGTAPNT</sequence>
<protein>
    <submittedName>
        <fullName evidence="2">Uncharacterized protein</fullName>
    </submittedName>
</protein>
<name>A0ABN2JI24_9MICO</name>
<evidence type="ECO:0000313" key="3">
    <source>
        <dbReference type="Proteomes" id="UP001501138"/>
    </source>
</evidence>
<dbReference type="EMBL" id="BAAAPM010000003">
    <property type="protein sequence ID" value="GAA1725686.1"/>
    <property type="molecule type" value="Genomic_DNA"/>
</dbReference>
<dbReference type="Proteomes" id="UP001501138">
    <property type="component" value="Unassembled WGS sequence"/>
</dbReference>
<accession>A0ABN2JI24</accession>
<proteinExistence type="predicted"/>
<organism evidence="2 3">
    <name type="scientific">Isoptericola hypogeus</name>
    <dbReference type="NCBI Taxonomy" id="300179"/>
    <lineage>
        <taxon>Bacteria</taxon>
        <taxon>Bacillati</taxon>
        <taxon>Actinomycetota</taxon>
        <taxon>Actinomycetes</taxon>
        <taxon>Micrococcales</taxon>
        <taxon>Promicromonosporaceae</taxon>
        <taxon>Isoptericola</taxon>
    </lineage>
</organism>
<gene>
    <name evidence="2" type="ORF">GCM10009809_21860</name>
</gene>
<comment type="caution">
    <text evidence="2">The sequence shown here is derived from an EMBL/GenBank/DDBJ whole genome shotgun (WGS) entry which is preliminary data.</text>
</comment>